<feature type="region of interest" description="Disordered" evidence="13">
    <location>
        <begin position="208"/>
        <end position="227"/>
    </location>
</feature>
<keyword evidence="3 12" id="KW-0479">Metal-binding</keyword>
<name>A0A6S7FXY5_PARCT</name>
<gene>
    <name evidence="14" type="ORF">PACLA_8A026768</name>
</gene>
<evidence type="ECO:0000313" key="14">
    <source>
        <dbReference type="EMBL" id="CAB3980982.1"/>
    </source>
</evidence>
<dbReference type="EC" id="3.1.3.16" evidence="12"/>
<comment type="catalytic activity">
    <reaction evidence="9 12">
        <text>O-phospho-L-seryl-[protein] + H2O = L-seryl-[protein] + phosphate</text>
        <dbReference type="Rhea" id="RHEA:20629"/>
        <dbReference type="Rhea" id="RHEA-COMP:9863"/>
        <dbReference type="Rhea" id="RHEA-COMP:11604"/>
        <dbReference type="ChEBI" id="CHEBI:15377"/>
        <dbReference type="ChEBI" id="CHEBI:29999"/>
        <dbReference type="ChEBI" id="CHEBI:43474"/>
        <dbReference type="ChEBI" id="CHEBI:83421"/>
        <dbReference type="EC" id="3.1.3.16"/>
    </reaction>
</comment>
<evidence type="ECO:0000256" key="13">
    <source>
        <dbReference type="SAM" id="MobiDB-lite"/>
    </source>
</evidence>
<dbReference type="Proteomes" id="UP001152795">
    <property type="component" value="Unassembled WGS sequence"/>
</dbReference>
<accession>A0A6S7FXY5</accession>
<dbReference type="GO" id="GO:0043175">
    <property type="term" value="F:RNA polymerase core enzyme binding"/>
    <property type="evidence" value="ECO:0007669"/>
    <property type="project" value="UniProtKB-UniRule"/>
</dbReference>
<comment type="catalytic activity">
    <reaction evidence="10 12">
        <text>O-phospho-L-threonyl-[protein] + H2O = L-threonyl-[protein] + phosphate</text>
        <dbReference type="Rhea" id="RHEA:47004"/>
        <dbReference type="Rhea" id="RHEA-COMP:11060"/>
        <dbReference type="Rhea" id="RHEA-COMP:11605"/>
        <dbReference type="ChEBI" id="CHEBI:15377"/>
        <dbReference type="ChEBI" id="CHEBI:30013"/>
        <dbReference type="ChEBI" id="CHEBI:43474"/>
        <dbReference type="ChEBI" id="CHEBI:61977"/>
        <dbReference type="EC" id="3.1.3.16"/>
    </reaction>
</comment>
<dbReference type="GO" id="GO:0008420">
    <property type="term" value="F:RNA polymerase II CTD heptapeptide repeat phosphatase activity"/>
    <property type="evidence" value="ECO:0007669"/>
    <property type="project" value="UniProtKB-UniRule"/>
</dbReference>
<dbReference type="PROSITE" id="PS51479">
    <property type="entry name" value="ZF_RTR1"/>
    <property type="match status" value="1"/>
</dbReference>
<evidence type="ECO:0000256" key="9">
    <source>
        <dbReference type="ARBA" id="ARBA00047761"/>
    </source>
</evidence>
<keyword evidence="8 12" id="KW-0539">Nucleus</keyword>
<keyword evidence="5 12" id="KW-0378">Hydrolase</keyword>
<dbReference type="InterPro" id="IPR007308">
    <property type="entry name" value="Rtr1/RPAP2_dom"/>
</dbReference>
<comment type="similarity">
    <text evidence="2 11 12">Belongs to the RPAP2 family.</text>
</comment>
<dbReference type="Pfam" id="PF04181">
    <property type="entry name" value="RPAP2_Rtr1"/>
    <property type="match status" value="1"/>
</dbReference>
<dbReference type="AlphaFoldDB" id="A0A6S7FXY5"/>
<dbReference type="PANTHER" id="PTHR14732:SF0">
    <property type="entry name" value="RNA POLYMERASE II SUBUNIT B1 CTD PHOSPHATASE RPAP2-RELATED"/>
    <property type="match status" value="1"/>
</dbReference>
<evidence type="ECO:0000256" key="7">
    <source>
        <dbReference type="ARBA" id="ARBA00022912"/>
    </source>
</evidence>
<feature type="region of interest" description="Disordered" evidence="13">
    <location>
        <begin position="339"/>
        <end position="390"/>
    </location>
</feature>
<dbReference type="GO" id="GO:0008270">
    <property type="term" value="F:zinc ion binding"/>
    <property type="evidence" value="ECO:0007669"/>
    <property type="project" value="UniProtKB-KW"/>
</dbReference>
<comment type="caution">
    <text evidence="14">The sequence shown here is derived from an EMBL/GenBank/DDBJ whole genome shotgun (WGS) entry which is preliminary data.</text>
</comment>
<evidence type="ECO:0000256" key="8">
    <source>
        <dbReference type="ARBA" id="ARBA00023242"/>
    </source>
</evidence>
<organism evidence="14 15">
    <name type="scientific">Paramuricea clavata</name>
    <name type="common">Red gorgonian</name>
    <name type="synonym">Violescent sea-whip</name>
    <dbReference type="NCBI Taxonomy" id="317549"/>
    <lineage>
        <taxon>Eukaryota</taxon>
        <taxon>Metazoa</taxon>
        <taxon>Cnidaria</taxon>
        <taxon>Anthozoa</taxon>
        <taxon>Octocorallia</taxon>
        <taxon>Malacalcyonacea</taxon>
        <taxon>Plexauridae</taxon>
        <taxon>Paramuricea</taxon>
    </lineage>
</organism>
<comment type="subcellular location">
    <subcellularLocation>
        <location evidence="1 12">Nucleus</location>
    </subcellularLocation>
</comment>
<dbReference type="InterPro" id="IPR038534">
    <property type="entry name" value="Rtr1/RPAP2_sf"/>
</dbReference>
<evidence type="ECO:0000256" key="5">
    <source>
        <dbReference type="ARBA" id="ARBA00022801"/>
    </source>
</evidence>
<protein>
    <recommendedName>
        <fullName evidence="12">RNA polymerase II subunit B1 CTD phosphatase RPAP2 homolog</fullName>
        <ecNumber evidence="12">3.1.3.16</ecNumber>
    </recommendedName>
</protein>
<evidence type="ECO:0000256" key="6">
    <source>
        <dbReference type="ARBA" id="ARBA00022833"/>
    </source>
</evidence>
<dbReference type="EMBL" id="CACRXK020000341">
    <property type="protein sequence ID" value="CAB3980982.1"/>
    <property type="molecule type" value="Genomic_DNA"/>
</dbReference>
<proteinExistence type="inferred from homology"/>
<feature type="compositionally biased region" description="Polar residues" evidence="13">
    <location>
        <begin position="362"/>
        <end position="379"/>
    </location>
</feature>
<dbReference type="InterPro" id="IPR039693">
    <property type="entry name" value="Rtr1/RPAP2"/>
</dbReference>
<dbReference type="PANTHER" id="PTHR14732">
    <property type="entry name" value="RNA POLYMERASE II SUBUNIT B1 CTD PHOSPHATASE RPAP2-RELATED"/>
    <property type="match status" value="1"/>
</dbReference>
<dbReference type="GO" id="GO:0005737">
    <property type="term" value="C:cytoplasm"/>
    <property type="evidence" value="ECO:0007669"/>
    <property type="project" value="TreeGrafter"/>
</dbReference>
<evidence type="ECO:0000256" key="10">
    <source>
        <dbReference type="ARBA" id="ARBA00048336"/>
    </source>
</evidence>
<evidence type="ECO:0000256" key="12">
    <source>
        <dbReference type="RuleBase" id="RU367080"/>
    </source>
</evidence>
<evidence type="ECO:0000256" key="3">
    <source>
        <dbReference type="ARBA" id="ARBA00022723"/>
    </source>
</evidence>
<dbReference type="GO" id="GO:0005634">
    <property type="term" value="C:nucleus"/>
    <property type="evidence" value="ECO:0007669"/>
    <property type="project" value="UniProtKB-SubCell"/>
</dbReference>
<dbReference type="Gene3D" id="1.25.40.820">
    <property type="match status" value="1"/>
</dbReference>
<keyword evidence="7 12" id="KW-0904">Protein phosphatase</keyword>
<reference evidence="14" key="1">
    <citation type="submission" date="2020-04" db="EMBL/GenBank/DDBJ databases">
        <authorList>
            <person name="Alioto T."/>
            <person name="Alioto T."/>
            <person name="Gomez Garrido J."/>
        </authorList>
    </citation>
    <scope>NUCLEOTIDE SEQUENCE</scope>
    <source>
        <strain evidence="14">A484AB</strain>
    </source>
</reference>
<evidence type="ECO:0000256" key="11">
    <source>
        <dbReference type="PROSITE-ProRule" id="PRU00812"/>
    </source>
</evidence>
<evidence type="ECO:0000256" key="2">
    <source>
        <dbReference type="ARBA" id="ARBA00005676"/>
    </source>
</evidence>
<keyword evidence="4 12" id="KW-0863">Zinc-finger</keyword>
<sequence>MSKSDKDSKKEKLRAAVQERVDKEEHAFRLVEKMVLLDSVDKEFFLNAGTYITVSQYKDVTEERAITKLCGYPLCNNRITQILKQKYKISVREKKVYDITERKHFCNNQCYKASKYFESQLSAEPVWMRGKTKLPGLKLLEDSEELTKKFSGSGEEVLMNARKNCDENKHAGVKHEDVEYEHEDVEYEHEDVEYENDHNDDENEHVHFEHENDNCEHEDVEGEHEDIGNEHENVDDEHEDVNNEHEHIDDNHVYNNIHKLIRFDNSDLGCVVERIGNVKIDLDFTDSDDDDDDDDIDNICDDHCADYKKKIDNNKETITENSDSCVHDDIRSTKMKIEVDSNNESSNQSKNQTRNIPKVENPQVSSDTNSGGPECTEQTGSEKEQQTRKQCVGKVHRVLVEWFSVETKKYLANSIRNTESGLFDDIKESYGAIEETKDSAKSVMLPSIDSKSQMAIRGKIVSEKLTKAMSPMLSKLSLTKADTSSQLICILKTFRFTNTNIVLKPSEWTLVALILLLVLVKCNPSLKRQLSSRQKDLHSLLSNAVDDEDDVDRLLGVFNFEECPEPPVVDGQQQFDMEELD</sequence>
<dbReference type="OrthoDB" id="2590500at2759"/>
<evidence type="ECO:0000313" key="15">
    <source>
        <dbReference type="Proteomes" id="UP001152795"/>
    </source>
</evidence>
<feature type="compositionally biased region" description="Low complexity" evidence="13">
    <location>
        <begin position="342"/>
        <end position="352"/>
    </location>
</feature>
<evidence type="ECO:0000256" key="4">
    <source>
        <dbReference type="ARBA" id="ARBA00022771"/>
    </source>
</evidence>
<comment type="function">
    <text evidence="12">Putative RNA polymerase II subunit B1 C-terminal domain (CTD) phosphatase involved in RNA polymerase II transcription regulation.</text>
</comment>
<keyword evidence="6 12" id="KW-0862">Zinc</keyword>
<evidence type="ECO:0000256" key="1">
    <source>
        <dbReference type="ARBA" id="ARBA00004123"/>
    </source>
</evidence>
<keyword evidence="15" id="KW-1185">Reference proteome</keyword>
<feature type="compositionally biased region" description="Basic and acidic residues" evidence="13">
    <location>
        <begin position="208"/>
        <end position="217"/>
    </location>
</feature>